<evidence type="ECO:0000313" key="3">
    <source>
        <dbReference type="Proteomes" id="UP001595457"/>
    </source>
</evidence>
<keyword evidence="1" id="KW-1133">Transmembrane helix</keyword>
<feature type="transmembrane region" description="Helical" evidence="1">
    <location>
        <begin position="12"/>
        <end position="32"/>
    </location>
</feature>
<sequence length="124" mass="13331">MTEPASTAAGGIALYKLGILAAIGSAVVAFVVMAMTTPRTTREFVVAMICTIVSSICGGAGVVRWFDLTSWMLDDIGMVAIGGIIFACGLPAWVIVRAWFNWSEARRLVPLPEMVKEFRDETGM</sequence>
<protein>
    <recommendedName>
        <fullName evidence="4">Bacteriophage protein</fullName>
    </recommendedName>
</protein>
<name>A0ABV7APQ0_9GAMM</name>
<accession>A0ABV7APQ0</accession>
<gene>
    <name evidence="2" type="ORF">ACFOJE_01605</name>
</gene>
<keyword evidence="1" id="KW-0812">Transmembrane</keyword>
<evidence type="ECO:0008006" key="4">
    <source>
        <dbReference type="Google" id="ProtNLM"/>
    </source>
</evidence>
<evidence type="ECO:0000256" key="1">
    <source>
        <dbReference type="SAM" id="Phobius"/>
    </source>
</evidence>
<dbReference type="RefSeq" id="WP_377812477.1">
    <property type="nucleotide sequence ID" value="NZ_JBHRSJ010000001.1"/>
</dbReference>
<feature type="transmembrane region" description="Helical" evidence="1">
    <location>
        <begin position="44"/>
        <end position="66"/>
    </location>
</feature>
<evidence type="ECO:0000313" key="2">
    <source>
        <dbReference type="EMBL" id="MFC2970911.1"/>
    </source>
</evidence>
<keyword evidence="3" id="KW-1185">Reference proteome</keyword>
<comment type="caution">
    <text evidence="2">The sequence shown here is derived from an EMBL/GenBank/DDBJ whole genome shotgun (WGS) entry which is preliminary data.</text>
</comment>
<dbReference type="Proteomes" id="UP001595457">
    <property type="component" value="Unassembled WGS sequence"/>
</dbReference>
<organism evidence="2 3">
    <name type="scientific">Azotobacter bryophylli</name>
    <dbReference type="NCBI Taxonomy" id="1986537"/>
    <lineage>
        <taxon>Bacteria</taxon>
        <taxon>Pseudomonadati</taxon>
        <taxon>Pseudomonadota</taxon>
        <taxon>Gammaproteobacteria</taxon>
        <taxon>Pseudomonadales</taxon>
        <taxon>Pseudomonadaceae</taxon>
        <taxon>Azotobacter</taxon>
    </lineage>
</organism>
<proteinExistence type="predicted"/>
<reference evidence="3" key="1">
    <citation type="journal article" date="2019" name="Int. J. Syst. Evol. Microbiol.">
        <title>The Global Catalogue of Microorganisms (GCM) 10K type strain sequencing project: providing services to taxonomists for standard genome sequencing and annotation.</title>
        <authorList>
            <consortium name="The Broad Institute Genomics Platform"/>
            <consortium name="The Broad Institute Genome Sequencing Center for Infectious Disease"/>
            <person name="Wu L."/>
            <person name="Ma J."/>
        </authorList>
    </citation>
    <scope>NUCLEOTIDE SEQUENCE [LARGE SCALE GENOMIC DNA]</scope>
    <source>
        <strain evidence="3">KCTC 62195</strain>
    </source>
</reference>
<keyword evidence="1" id="KW-0472">Membrane</keyword>
<dbReference type="EMBL" id="JBHRSJ010000001">
    <property type="protein sequence ID" value="MFC2970911.1"/>
    <property type="molecule type" value="Genomic_DNA"/>
</dbReference>
<feature type="transmembrane region" description="Helical" evidence="1">
    <location>
        <begin position="78"/>
        <end position="100"/>
    </location>
</feature>